<feature type="transmembrane region" description="Helical" evidence="2">
    <location>
        <begin position="504"/>
        <end position="524"/>
    </location>
</feature>
<evidence type="ECO:0008006" key="5">
    <source>
        <dbReference type="Google" id="ProtNLM"/>
    </source>
</evidence>
<dbReference type="Proteomes" id="UP000008037">
    <property type="component" value="Chromosome"/>
</dbReference>
<organism evidence="3 4">
    <name type="scientific">Nitrososphaera gargensis (strain Ga9.2)</name>
    <dbReference type="NCBI Taxonomy" id="1237085"/>
    <lineage>
        <taxon>Archaea</taxon>
        <taxon>Nitrososphaerota</taxon>
        <taxon>Nitrososphaeria</taxon>
        <taxon>Nitrososphaerales</taxon>
        <taxon>Nitrososphaeraceae</taxon>
        <taxon>Nitrososphaera</taxon>
    </lineage>
</organism>
<feature type="coiled-coil region" evidence="1">
    <location>
        <begin position="61"/>
        <end position="88"/>
    </location>
</feature>
<keyword evidence="2" id="KW-0472">Membrane</keyword>
<evidence type="ECO:0000313" key="3">
    <source>
        <dbReference type="EMBL" id="AFU58169.1"/>
    </source>
</evidence>
<keyword evidence="2" id="KW-0812">Transmembrane</keyword>
<dbReference type="RefSeq" id="WP_015018706.1">
    <property type="nucleotide sequence ID" value="NC_018719.1"/>
</dbReference>
<evidence type="ECO:0000256" key="2">
    <source>
        <dbReference type="SAM" id="Phobius"/>
    </source>
</evidence>
<dbReference type="InParanoid" id="K0IMT2"/>
<dbReference type="HOGENOM" id="CLU_535985_0_0_2"/>
<dbReference type="EMBL" id="CP002408">
    <property type="protein sequence ID" value="AFU58169.1"/>
    <property type="molecule type" value="Genomic_DNA"/>
</dbReference>
<dbReference type="PATRIC" id="fig|1237085.11.peg.1179"/>
<dbReference type="BioCyc" id="CNIT1237085:G1324-1227-MONOMER"/>
<sequence>MRIHSLASIIMAAILVTSIAAAAVAVVPAFAQEQQAESKGDSWNTINTLLGEVEKLTGKNATATQTALEKLEQAKAKYEQVFAHEAEEHAPETAQLIETAYANMQAAVESSTVLEVTLNKQYADKLIYKIAFIKIEEELLEEKVEEAAEWFTVMTKKFKYDQTPSEASEAMAELEADPSKIAKLSPVILDDLRATFLLKVKEEITEAIEAQSKQPPDNANAQKFAIEGIAYYYTIQPDVRKKLGAEQEATLFHELEEFSEYAQDGNLIKMQEEAEEINTLLLAYEGKETTGIGAAISRMIDLLQLVTIEYSAAVSNGQIIDQEEYDETVLFLSQATETFNQNKAELMEIAEHETQEVEADLANLKTMVEGLEDPTEVADTVAHAQHELEEILGATGGTVEEKGGWEYIDTVKLLLDEVVVEYKAGNYEQARTLARNEAYLNNYEFIEPDIAEDNPELMVKIELAIREELVKMIDDRRPAAEIEAHVEEIKTDLEVARAVVTPEFPLAVIVLASVAVTILAGTLYTRRTRVLPSF</sequence>
<gene>
    <name evidence="3" type="ordered locus">Ngar_c12290</name>
</gene>
<keyword evidence="2" id="KW-1133">Transmembrane helix</keyword>
<evidence type="ECO:0000313" key="4">
    <source>
        <dbReference type="Proteomes" id="UP000008037"/>
    </source>
</evidence>
<proteinExistence type="predicted"/>
<accession>K0IMT2</accession>
<dbReference type="AlphaFoldDB" id="K0IMT2"/>
<name>K0IMT2_NITGG</name>
<protein>
    <recommendedName>
        <fullName evidence="5">PEFG-CTERM sorting domain-containing protein</fullName>
    </recommendedName>
</protein>
<keyword evidence="1" id="KW-0175">Coiled coil</keyword>
<dbReference type="STRING" id="1237085.Ngar_c12290"/>
<dbReference type="GeneID" id="68748943"/>
<evidence type="ECO:0000256" key="1">
    <source>
        <dbReference type="SAM" id="Coils"/>
    </source>
</evidence>
<reference evidence="3 4" key="1">
    <citation type="journal article" date="2012" name="Environ. Microbiol.">
        <title>The genome of the ammonia-oxidizing Candidatus Nitrososphaera gargensis: insights into metabolic versatility and environmental adaptations.</title>
        <authorList>
            <person name="Spang A."/>
            <person name="Poehlein A."/>
            <person name="Offre P."/>
            <person name="Zumbragel S."/>
            <person name="Haider S."/>
            <person name="Rychlik N."/>
            <person name="Nowka B."/>
            <person name="Schmeisser C."/>
            <person name="Lebedeva E.V."/>
            <person name="Rattei T."/>
            <person name="Bohm C."/>
            <person name="Schmid M."/>
            <person name="Galushko A."/>
            <person name="Hatzenpichler R."/>
            <person name="Weinmaier T."/>
            <person name="Daniel R."/>
            <person name="Schleper C."/>
            <person name="Spieck E."/>
            <person name="Streit W."/>
            <person name="Wagner M."/>
        </authorList>
    </citation>
    <scope>NUCLEOTIDE SEQUENCE [LARGE SCALE GENOMIC DNA]</scope>
    <source>
        <strain evidence="4">Ga9.2</strain>
    </source>
</reference>
<dbReference type="KEGG" id="nga:Ngar_c12290"/>
<keyword evidence="4" id="KW-1185">Reference proteome</keyword>